<evidence type="ECO:0000256" key="15">
    <source>
        <dbReference type="ARBA" id="ARBA00023063"/>
    </source>
</evidence>
<gene>
    <name evidence="19" type="ORF">NC653_004930</name>
</gene>
<keyword evidence="13 17" id="KW-0408">Iron</keyword>
<comment type="subunit">
    <text evidence="6">Homodimer.</text>
</comment>
<sequence>MEPSMFVSKVLRTCQVAVGSKYGTSIRKEVALDPSRDIILAYMQNGELLAPDHGFPVRMIIPGFIGGRMVKWLKRIIVTTKESDSYYHYRDNRVLPSHVDAELANAEAWWYKTEYIINELNINSAITTPSHEEILPINSWTTQRPFTLKGYAYSGGGKKVTRAEVTLDGGETWRVCNLDHPEKPNKYGKYWCWCFWSLEVEILELLGAKEIAVRAWDETLNTQPEKLNWNVMGMMNNCWFRVKTNVCKRHKGEIGIVFEHPTVPGNQSGGWMAKERHLENSSENIRTLKKSVSTPFMNTSSKAFSMAEVKKHKSAESAWIIVHGHVYDCTRFLKYHPGGTDSILINAGTDCTEEFDAIHSDKAKKMLEGYRIGELVHSTSYTSDSNASSPNSSMHGAFNIAQINLAPIKEIAPARNVALVPREKIQCKLVKKEILSHDTRLFRFALPSEDQVLGLPVGKHIFLSATIDDKLCMRAYTPSSTIDCGGVFLIL</sequence>
<dbReference type="PRINTS" id="PR00363">
    <property type="entry name" value="CYTOCHROMEB5"/>
</dbReference>
<dbReference type="GO" id="GO:0008940">
    <property type="term" value="F:nitrate reductase activity"/>
    <property type="evidence" value="ECO:0007669"/>
    <property type="project" value="UniProtKB-ARBA"/>
</dbReference>
<proteinExistence type="inferred from homology"/>
<dbReference type="Gene3D" id="2.60.40.650">
    <property type="match status" value="1"/>
</dbReference>
<comment type="similarity">
    <text evidence="17">Belongs to the cytochrome b5 family.</text>
</comment>
<evidence type="ECO:0000256" key="12">
    <source>
        <dbReference type="ARBA" id="ARBA00023002"/>
    </source>
</evidence>
<evidence type="ECO:0000256" key="9">
    <source>
        <dbReference type="ARBA" id="ARBA00022630"/>
    </source>
</evidence>
<keyword evidence="8 17" id="KW-0349">Heme</keyword>
<dbReference type="InterPro" id="IPR036400">
    <property type="entry name" value="Cyt_B5-like_heme/steroid_sf"/>
</dbReference>
<dbReference type="EMBL" id="JAQIZT010000002">
    <property type="protein sequence ID" value="KAJ7005461.1"/>
    <property type="molecule type" value="Genomic_DNA"/>
</dbReference>
<evidence type="ECO:0000256" key="5">
    <source>
        <dbReference type="ARBA" id="ARBA00006253"/>
    </source>
</evidence>
<dbReference type="PRINTS" id="PR00406">
    <property type="entry name" value="CYTB5RDTASE"/>
</dbReference>
<dbReference type="Gene3D" id="2.40.30.10">
    <property type="entry name" value="Translation factors"/>
    <property type="match status" value="1"/>
</dbReference>
<dbReference type="PROSITE" id="PS00191">
    <property type="entry name" value="CYTOCHROME_B5_1"/>
    <property type="match status" value="1"/>
</dbReference>
<evidence type="ECO:0000256" key="10">
    <source>
        <dbReference type="ARBA" id="ARBA00022723"/>
    </source>
</evidence>
<evidence type="ECO:0000256" key="1">
    <source>
        <dbReference type="ARBA" id="ARBA00001924"/>
    </source>
</evidence>
<dbReference type="Gene3D" id="3.90.420.10">
    <property type="entry name" value="Oxidoreductase, molybdopterin-binding domain"/>
    <property type="match status" value="1"/>
</dbReference>
<evidence type="ECO:0000256" key="14">
    <source>
        <dbReference type="ARBA" id="ARBA00023027"/>
    </source>
</evidence>
<dbReference type="GO" id="GO:0043546">
    <property type="term" value="F:molybdopterin cofactor binding"/>
    <property type="evidence" value="ECO:0007669"/>
    <property type="project" value="TreeGrafter"/>
</dbReference>
<keyword evidence="11" id="KW-0274">FAD</keyword>
<dbReference type="Pfam" id="PF00970">
    <property type="entry name" value="FAD_binding_6"/>
    <property type="match status" value="1"/>
</dbReference>
<evidence type="ECO:0000256" key="6">
    <source>
        <dbReference type="ARBA" id="ARBA00011738"/>
    </source>
</evidence>
<dbReference type="InterPro" id="IPR017938">
    <property type="entry name" value="Riboflavin_synthase-like_b-brl"/>
</dbReference>
<keyword evidence="16" id="KW-1015">Disulfide bond</keyword>
<dbReference type="Gene3D" id="3.10.120.10">
    <property type="entry name" value="Cytochrome b5-like heme/steroid binding domain"/>
    <property type="match status" value="1"/>
</dbReference>
<comment type="similarity">
    <text evidence="5">Belongs to the nitrate reductase family.</text>
</comment>
<keyword evidence="7" id="KW-0500">Molybdenum</keyword>
<dbReference type="Pfam" id="PF00174">
    <property type="entry name" value="Oxidored_molyb"/>
    <property type="match status" value="1"/>
</dbReference>
<dbReference type="PANTHER" id="PTHR19372">
    <property type="entry name" value="SULFITE REDUCTASE"/>
    <property type="match status" value="1"/>
</dbReference>
<dbReference type="PRINTS" id="PR00407">
    <property type="entry name" value="EUMOPTERIN"/>
</dbReference>
<dbReference type="PANTHER" id="PTHR19372:SF7">
    <property type="entry name" value="SULFITE OXIDASE, MITOCHONDRIAL"/>
    <property type="match status" value="1"/>
</dbReference>
<dbReference type="PROSITE" id="PS50255">
    <property type="entry name" value="CYTOCHROME_B5_2"/>
    <property type="match status" value="1"/>
</dbReference>
<dbReference type="SUPFAM" id="SSF56524">
    <property type="entry name" value="Oxidoreductase molybdopterin-binding domain"/>
    <property type="match status" value="1"/>
</dbReference>
<evidence type="ECO:0000313" key="20">
    <source>
        <dbReference type="Proteomes" id="UP001164929"/>
    </source>
</evidence>
<feature type="domain" description="Cytochrome b5 heme-binding" evidence="18">
    <location>
        <begin position="301"/>
        <end position="376"/>
    </location>
</feature>
<evidence type="ECO:0000313" key="19">
    <source>
        <dbReference type="EMBL" id="KAJ7005461.1"/>
    </source>
</evidence>
<comment type="cofactor">
    <cofactor evidence="1">
        <name>Mo-molybdopterin</name>
        <dbReference type="ChEBI" id="CHEBI:71302"/>
    </cofactor>
</comment>
<dbReference type="GO" id="GO:0008482">
    <property type="term" value="F:sulfite oxidase activity"/>
    <property type="evidence" value="ECO:0007669"/>
    <property type="project" value="TreeGrafter"/>
</dbReference>
<keyword evidence="14" id="KW-0520">NAD</keyword>
<dbReference type="FunFam" id="2.60.40.650:FF:000001">
    <property type="entry name" value="Nitrate reductase"/>
    <property type="match status" value="1"/>
</dbReference>
<name>A0AAD6RAS9_9ROSI</name>
<dbReference type="InterPro" id="IPR036374">
    <property type="entry name" value="OxRdtase_Mopterin-bd_sf"/>
</dbReference>
<comment type="cofactor">
    <cofactor evidence="2">
        <name>heme</name>
        <dbReference type="ChEBI" id="CHEBI:30413"/>
    </cofactor>
</comment>
<keyword evidence="12" id="KW-0560">Oxidoreductase</keyword>
<keyword evidence="15" id="KW-0534">Nitrate assimilation</keyword>
<keyword evidence="20" id="KW-1185">Reference proteome</keyword>
<comment type="caution">
    <text evidence="19">The sequence shown here is derived from an EMBL/GenBank/DDBJ whole genome shotgun (WGS) entry which is preliminary data.</text>
</comment>
<dbReference type="Pfam" id="PF03404">
    <property type="entry name" value="Mo-co_dimer"/>
    <property type="match status" value="1"/>
</dbReference>
<dbReference type="SUPFAM" id="SSF81296">
    <property type="entry name" value="E set domains"/>
    <property type="match status" value="1"/>
</dbReference>
<dbReference type="GO" id="GO:0020037">
    <property type="term" value="F:heme binding"/>
    <property type="evidence" value="ECO:0007669"/>
    <property type="project" value="UniProtKB-UniRule"/>
</dbReference>
<dbReference type="Pfam" id="PF00173">
    <property type="entry name" value="Cyt-b5"/>
    <property type="match status" value="1"/>
</dbReference>
<keyword evidence="9" id="KW-0285">Flavoprotein</keyword>
<dbReference type="GO" id="GO:0006790">
    <property type="term" value="P:sulfur compound metabolic process"/>
    <property type="evidence" value="ECO:0007669"/>
    <property type="project" value="TreeGrafter"/>
</dbReference>
<reference evidence="19" key="1">
    <citation type="journal article" date="2023" name="Mol. Ecol. Resour.">
        <title>Chromosome-level genome assembly of a triploid poplar Populus alba 'Berolinensis'.</title>
        <authorList>
            <person name="Chen S."/>
            <person name="Yu Y."/>
            <person name="Wang X."/>
            <person name="Wang S."/>
            <person name="Zhang T."/>
            <person name="Zhou Y."/>
            <person name="He R."/>
            <person name="Meng N."/>
            <person name="Wang Y."/>
            <person name="Liu W."/>
            <person name="Liu Z."/>
            <person name="Liu J."/>
            <person name="Guo Q."/>
            <person name="Huang H."/>
            <person name="Sederoff R.R."/>
            <person name="Wang G."/>
            <person name="Qu G."/>
            <person name="Chen S."/>
        </authorList>
    </citation>
    <scope>NUCLEOTIDE SEQUENCE</scope>
    <source>
        <strain evidence="19">SC-2020</strain>
    </source>
</reference>
<evidence type="ECO:0000256" key="8">
    <source>
        <dbReference type="ARBA" id="ARBA00022617"/>
    </source>
</evidence>
<dbReference type="FunFam" id="3.10.120.10:FF:000007">
    <property type="entry name" value="Sulfite oxidase, mitochondrial"/>
    <property type="match status" value="1"/>
</dbReference>
<comment type="cofactor">
    <cofactor evidence="3">
        <name>FAD</name>
        <dbReference type="ChEBI" id="CHEBI:57692"/>
    </cofactor>
</comment>
<dbReference type="GO" id="GO:0030151">
    <property type="term" value="F:molybdenum ion binding"/>
    <property type="evidence" value="ECO:0007669"/>
    <property type="project" value="InterPro"/>
</dbReference>
<evidence type="ECO:0000256" key="16">
    <source>
        <dbReference type="ARBA" id="ARBA00023157"/>
    </source>
</evidence>
<accession>A0AAD6RAS9</accession>
<dbReference type="InterPro" id="IPR005066">
    <property type="entry name" value="MoCF_OxRdtse_dimer"/>
</dbReference>
<evidence type="ECO:0000259" key="18">
    <source>
        <dbReference type="PROSITE" id="PS50255"/>
    </source>
</evidence>
<evidence type="ECO:0000256" key="11">
    <source>
        <dbReference type="ARBA" id="ARBA00022827"/>
    </source>
</evidence>
<evidence type="ECO:0000256" key="3">
    <source>
        <dbReference type="ARBA" id="ARBA00001974"/>
    </source>
</evidence>
<evidence type="ECO:0000256" key="13">
    <source>
        <dbReference type="ARBA" id="ARBA00023004"/>
    </source>
</evidence>
<dbReference type="SUPFAM" id="SSF55856">
    <property type="entry name" value="Cytochrome b5-like heme/steroid binding domain"/>
    <property type="match status" value="1"/>
</dbReference>
<dbReference type="Proteomes" id="UP001164929">
    <property type="component" value="Chromosome 2"/>
</dbReference>
<dbReference type="InterPro" id="IPR001199">
    <property type="entry name" value="Cyt_B5-like_heme/steroid-bd"/>
</dbReference>
<dbReference type="InterPro" id="IPR000572">
    <property type="entry name" value="OxRdtase_Mopterin-bd_dom"/>
</dbReference>
<evidence type="ECO:0000256" key="7">
    <source>
        <dbReference type="ARBA" id="ARBA00022505"/>
    </source>
</evidence>
<dbReference type="GO" id="GO:0042128">
    <property type="term" value="P:nitrate assimilation"/>
    <property type="evidence" value="ECO:0007669"/>
    <property type="project" value="UniProtKB-KW"/>
</dbReference>
<evidence type="ECO:0000256" key="4">
    <source>
        <dbReference type="ARBA" id="ARBA00003838"/>
    </source>
</evidence>
<evidence type="ECO:0000256" key="2">
    <source>
        <dbReference type="ARBA" id="ARBA00001971"/>
    </source>
</evidence>
<dbReference type="InterPro" id="IPR008335">
    <property type="entry name" value="Mopterin_OxRdtase_euk"/>
</dbReference>
<protein>
    <submittedName>
        <fullName evidence="19">Nitrate reductase</fullName>
    </submittedName>
</protein>
<organism evidence="19 20">
    <name type="scientific">Populus alba x Populus x berolinensis</name>
    <dbReference type="NCBI Taxonomy" id="444605"/>
    <lineage>
        <taxon>Eukaryota</taxon>
        <taxon>Viridiplantae</taxon>
        <taxon>Streptophyta</taxon>
        <taxon>Embryophyta</taxon>
        <taxon>Tracheophyta</taxon>
        <taxon>Spermatophyta</taxon>
        <taxon>Magnoliopsida</taxon>
        <taxon>eudicotyledons</taxon>
        <taxon>Gunneridae</taxon>
        <taxon>Pentapetalae</taxon>
        <taxon>rosids</taxon>
        <taxon>fabids</taxon>
        <taxon>Malpighiales</taxon>
        <taxon>Salicaceae</taxon>
        <taxon>Saliceae</taxon>
        <taxon>Populus</taxon>
    </lineage>
</organism>
<dbReference type="SMART" id="SM01117">
    <property type="entry name" value="Cyt-b5"/>
    <property type="match status" value="1"/>
</dbReference>
<dbReference type="InterPro" id="IPR014756">
    <property type="entry name" value="Ig_E-set"/>
</dbReference>
<dbReference type="AlphaFoldDB" id="A0AAD6RAS9"/>
<evidence type="ECO:0000256" key="17">
    <source>
        <dbReference type="RuleBase" id="RU362121"/>
    </source>
</evidence>
<comment type="function">
    <text evidence="4">Nitrate reductase is a key enzyme involved in the first step of nitrate assimilation in plants, fungi and bacteria.</text>
</comment>
<dbReference type="InterPro" id="IPR008333">
    <property type="entry name" value="Cbr1-like_FAD-bd_dom"/>
</dbReference>
<keyword evidence="10 17" id="KW-0479">Metal-binding</keyword>
<dbReference type="InterPro" id="IPR018506">
    <property type="entry name" value="Cyt_B5_heme-BS"/>
</dbReference>
<dbReference type="SUPFAM" id="SSF63380">
    <property type="entry name" value="Riboflavin synthase domain-like"/>
    <property type="match status" value="1"/>
</dbReference>